<reference evidence="3 4" key="1">
    <citation type="submission" date="2017-02" db="EMBL/GenBank/DDBJ databases">
        <authorList>
            <person name="Peterson S.W."/>
        </authorList>
    </citation>
    <scope>NUCLEOTIDE SEQUENCE [LARGE SCALE GENOMIC DNA]</scope>
    <source>
        <strain evidence="3 4">S285</strain>
    </source>
</reference>
<evidence type="ECO:0000313" key="4">
    <source>
        <dbReference type="Proteomes" id="UP000193978"/>
    </source>
</evidence>
<feature type="domain" description="Alpha/beta hydrolase" evidence="2">
    <location>
        <begin position="195"/>
        <end position="360"/>
    </location>
</feature>
<dbReference type="EMBL" id="CP019948">
    <property type="protein sequence ID" value="ARN80018.1"/>
    <property type="molecule type" value="Genomic_DNA"/>
</dbReference>
<dbReference type="Proteomes" id="UP000193978">
    <property type="component" value="Chromosome"/>
</dbReference>
<proteinExistence type="predicted"/>
<feature type="signal peptide" evidence="1">
    <location>
        <begin position="1"/>
        <end position="21"/>
    </location>
</feature>
<dbReference type="AlphaFoldDB" id="A0A1W6MR02"/>
<evidence type="ECO:0000256" key="1">
    <source>
        <dbReference type="SAM" id="SignalP"/>
    </source>
</evidence>
<sequence length="367" mass="39013">MRRASLCVAALALAVSCRSSAQTQAPYGPPPPPLPDGYARALVGEGPSRFVFWRPLKRARTLLILAEDEPASLQVDRRDLLEIARARNMSVLFLGPEPQPDALRKALKGAGQGKRIGVARGAAVEAFSDAAQEKLFDALLLEDAAAPAFGADGPFVVELYGSDAFWRAAPRHEPSLAGPRRRHFFLAGAVLGPSGEEPCAAPVNRRTSEPARRALLVALDDYLSGGPAPPASREAELAPAKSLAWPKIPGLPAPPANDRLAPKIDVDGNETSGLRLPDQALPIATFTGWNASRERTGCAAGAEYVFPSTRAARDASGDPRQSLVERYGARSYFVAALRSVANKLVKDRLLLSQDADAYVAAGKEAPF</sequence>
<dbReference type="Pfam" id="PF20091">
    <property type="entry name" value="Abhydrolase_10"/>
    <property type="match status" value="1"/>
</dbReference>
<feature type="chain" id="PRO_5012077271" description="Alpha/beta hydrolase domain-containing protein" evidence="1">
    <location>
        <begin position="22"/>
        <end position="367"/>
    </location>
</feature>
<name>A0A1W6MR02_9HYPH</name>
<dbReference type="KEGG" id="mbry:B1812_01785"/>
<dbReference type="RefSeq" id="WP_085770074.1">
    <property type="nucleotide sequence ID" value="NZ_AP027149.1"/>
</dbReference>
<evidence type="ECO:0000259" key="2">
    <source>
        <dbReference type="Pfam" id="PF20091"/>
    </source>
</evidence>
<keyword evidence="4" id="KW-1185">Reference proteome</keyword>
<dbReference type="InterPro" id="IPR045394">
    <property type="entry name" value="Abhydrolase_dom"/>
</dbReference>
<protein>
    <recommendedName>
        <fullName evidence="2">Alpha/beta hydrolase domain-containing protein</fullName>
    </recommendedName>
</protein>
<dbReference type="STRING" id="655015.B1812_01785"/>
<dbReference type="PROSITE" id="PS51257">
    <property type="entry name" value="PROKAR_LIPOPROTEIN"/>
    <property type="match status" value="1"/>
</dbReference>
<organism evidence="3 4">
    <name type="scientific">Methylocystis bryophila</name>
    <dbReference type="NCBI Taxonomy" id="655015"/>
    <lineage>
        <taxon>Bacteria</taxon>
        <taxon>Pseudomonadati</taxon>
        <taxon>Pseudomonadota</taxon>
        <taxon>Alphaproteobacteria</taxon>
        <taxon>Hyphomicrobiales</taxon>
        <taxon>Methylocystaceae</taxon>
        <taxon>Methylocystis</taxon>
    </lineage>
</organism>
<dbReference type="OrthoDB" id="9779952at2"/>
<gene>
    <name evidence="3" type="ORF">B1812_01785</name>
</gene>
<evidence type="ECO:0000313" key="3">
    <source>
        <dbReference type="EMBL" id="ARN80018.1"/>
    </source>
</evidence>
<accession>A0A1W6MR02</accession>
<keyword evidence="1" id="KW-0732">Signal</keyword>